<dbReference type="EMBL" id="ABCK01000004">
    <property type="protein sequence ID" value="EDM28805.1"/>
    <property type="molecule type" value="Genomic_DNA"/>
</dbReference>
<dbReference type="eggNOG" id="COG2755">
    <property type="taxonomic scope" value="Bacteria"/>
</dbReference>
<dbReference type="Pfam" id="PF03629">
    <property type="entry name" value="SASA"/>
    <property type="match status" value="1"/>
</dbReference>
<organism evidence="3 4">
    <name type="scientific">Lentisphaera araneosa HTCC2155</name>
    <dbReference type="NCBI Taxonomy" id="313628"/>
    <lineage>
        <taxon>Bacteria</taxon>
        <taxon>Pseudomonadati</taxon>
        <taxon>Lentisphaerota</taxon>
        <taxon>Lentisphaeria</taxon>
        <taxon>Lentisphaerales</taxon>
        <taxon>Lentisphaeraceae</taxon>
        <taxon>Lentisphaera</taxon>
    </lineage>
</organism>
<proteinExistence type="predicted"/>
<keyword evidence="1" id="KW-0378">Hydrolase</keyword>
<protein>
    <submittedName>
        <fullName evidence="3">Acetyl xylan esterase A</fullName>
    </submittedName>
</protein>
<dbReference type="SUPFAM" id="SSF52266">
    <property type="entry name" value="SGNH hydrolase"/>
    <property type="match status" value="1"/>
</dbReference>
<name>A6DIF1_9BACT</name>
<dbReference type="InterPro" id="IPR052940">
    <property type="entry name" value="Carb_Esterase_6"/>
</dbReference>
<comment type="caution">
    <text evidence="3">The sequence shown here is derived from an EMBL/GenBank/DDBJ whole genome shotgun (WGS) entry which is preliminary data.</text>
</comment>
<feature type="domain" description="Sialate O-acetylesterase" evidence="2">
    <location>
        <begin position="31"/>
        <end position="225"/>
    </location>
</feature>
<dbReference type="AlphaFoldDB" id="A6DIF1"/>
<dbReference type="InterPro" id="IPR005181">
    <property type="entry name" value="SASA"/>
</dbReference>
<dbReference type="STRING" id="313628.LNTAR_09549"/>
<accession>A6DIF1</accession>
<dbReference type="GO" id="GO:0016788">
    <property type="term" value="F:hydrolase activity, acting on ester bonds"/>
    <property type="evidence" value="ECO:0007669"/>
    <property type="project" value="UniProtKB-ARBA"/>
</dbReference>
<evidence type="ECO:0000313" key="3">
    <source>
        <dbReference type="EMBL" id="EDM28805.1"/>
    </source>
</evidence>
<dbReference type="PANTHER" id="PTHR31988:SF19">
    <property type="entry name" value="9-O-ACETYL-N-ACETYLNEURAMINIC ACID DEACETYLASE-RELATED"/>
    <property type="match status" value="1"/>
</dbReference>
<dbReference type="PANTHER" id="PTHR31988">
    <property type="entry name" value="ESTERASE, PUTATIVE (DUF303)-RELATED"/>
    <property type="match status" value="1"/>
</dbReference>
<evidence type="ECO:0000256" key="1">
    <source>
        <dbReference type="ARBA" id="ARBA00022801"/>
    </source>
</evidence>
<gene>
    <name evidence="3" type="ORF">LNTAR_09549</name>
</gene>
<dbReference type="Proteomes" id="UP000004947">
    <property type="component" value="Unassembled WGS sequence"/>
</dbReference>
<keyword evidence="4" id="KW-1185">Reference proteome</keyword>
<dbReference type="InterPro" id="IPR036514">
    <property type="entry name" value="SGNH_hydro_sf"/>
</dbReference>
<dbReference type="Gene3D" id="3.40.50.1110">
    <property type="entry name" value="SGNH hydrolase"/>
    <property type="match status" value="1"/>
</dbReference>
<sequence length="240" mass="27587">MSVSVIAEDKTDKPVHLFVLSGQSNMARMNPKTGFIPEAENLFKDEKIVYIKKSMGSQYIHRWLPEWDEIAKSKGLEENHRKKILRDGKVLYYQPILDQYKELLKKYPKPASVTFCWMQGESDAQGRVSVAYKDSLKLLISNFRRDLKRPDMNVVIGRIADYALDKKECVKIRRVQIEIANEDPHGAWVDTDDLNNIEVNGVLKNDIHYSKKGYVVLGQRFARQAHALITGKEPAKDGRP</sequence>
<reference evidence="3 4" key="1">
    <citation type="journal article" date="2010" name="J. Bacteriol.">
        <title>Genome sequence of Lentisphaera araneosa HTCC2155T, the type species of the order Lentisphaerales in the phylum Lentisphaerae.</title>
        <authorList>
            <person name="Thrash J.C."/>
            <person name="Cho J.C."/>
            <person name="Vergin K.L."/>
            <person name="Morris R.M."/>
            <person name="Giovannoni S.J."/>
        </authorList>
    </citation>
    <scope>NUCLEOTIDE SEQUENCE [LARGE SCALE GENOMIC DNA]</scope>
    <source>
        <strain evidence="3 4">HTCC2155</strain>
    </source>
</reference>
<evidence type="ECO:0000313" key="4">
    <source>
        <dbReference type="Proteomes" id="UP000004947"/>
    </source>
</evidence>
<evidence type="ECO:0000259" key="2">
    <source>
        <dbReference type="Pfam" id="PF03629"/>
    </source>
</evidence>